<evidence type="ECO:0000313" key="5">
    <source>
        <dbReference type="Proteomes" id="UP000276776"/>
    </source>
</evidence>
<dbReference type="GO" id="GO:0016020">
    <property type="term" value="C:membrane"/>
    <property type="evidence" value="ECO:0007669"/>
    <property type="project" value="InterPro"/>
</dbReference>
<keyword evidence="5" id="KW-1185">Reference proteome</keyword>
<sequence length="60" mass="7059">MMISGNEFAHIQMLPYLSVTNDYLKNSPEFRLIDGPSVRKGRLQVKFRDRWRSVCTKVTK</sequence>
<accession>A0A0N5CTN0</accession>
<dbReference type="InterPro" id="IPR036772">
    <property type="entry name" value="SRCR-like_dom_sf"/>
</dbReference>
<evidence type="ECO:0000313" key="6">
    <source>
        <dbReference type="WBParaSite" id="TCLT_0000359101-mRNA-1"/>
    </source>
</evidence>
<evidence type="ECO:0000256" key="1">
    <source>
        <dbReference type="ARBA" id="ARBA00023157"/>
    </source>
</evidence>
<comment type="caution">
    <text evidence="2">Lacks conserved residue(s) required for the propagation of feature annotation.</text>
</comment>
<dbReference type="InterPro" id="IPR001190">
    <property type="entry name" value="SRCR"/>
</dbReference>
<evidence type="ECO:0000313" key="4">
    <source>
        <dbReference type="EMBL" id="VDN00162.1"/>
    </source>
</evidence>
<dbReference type="WBParaSite" id="TCLT_0000359101-mRNA-1">
    <property type="protein sequence ID" value="TCLT_0000359101-mRNA-1"/>
    <property type="gene ID" value="TCLT_0000359101"/>
</dbReference>
<evidence type="ECO:0000259" key="3">
    <source>
        <dbReference type="PROSITE" id="PS50287"/>
    </source>
</evidence>
<gene>
    <name evidence="4" type="ORF">TCLT_LOCUS3581</name>
</gene>
<reference evidence="6" key="1">
    <citation type="submission" date="2017-02" db="UniProtKB">
        <authorList>
            <consortium name="WormBaseParasite"/>
        </authorList>
    </citation>
    <scope>IDENTIFICATION</scope>
</reference>
<keyword evidence="1" id="KW-1015">Disulfide bond</keyword>
<feature type="domain" description="SRCR" evidence="3">
    <location>
        <begin position="30"/>
        <end position="60"/>
    </location>
</feature>
<organism evidence="6">
    <name type="scientific">Thelazia callipaeda</name>
    <name type="common">Oriental eyeworm</name>
    <name type="synonym">Parasitic nematode</name>
    <dbReference type="NCBI Taxonomy" id="103827"/>
    <lineage>
        <taxon>Eukaryota</taxon>
        <taxon>Metazoa</taxon>
        <taxon>Ecdysozoa</taxon>
        <taxon>Nematoda</taxon>
        <taxon>Chromadorea</taxon>
        <taxon>Rhabditida</taxon>
        <taxon>Spirurina</taxon>
        <taxon>Spiruromorpha</taxon>
        <taxon>Thelazioidea</taxon>
        <taxon>Thelaziidae</taxon>
        <taxon>Thelazia</taxon>
    </lineage>
</organism>
<dbReference type="Gene3D" id="3.10.250.10">
    <property type="entry name" value="SRCR-like domain"/>
    <property type="match status" value="1"/>
</dbReference>
<dbReference type="EMBL" id="UYYF01001856">
    <property type="protein sequence ID" value="VDN00162.1"/>
    <property type="molecule type" value="Genomic_DNA"/>
</dbReference>
<dbReference type="Proteomes" id="UP000276776">
    <property type="component" value="Unassembled WGS sequence"/>
</dbReference>
<reference evidence="4 5" key="2">
    <citation type="submission" date="2018-11" db="EMBL/GenBank/DDBJ databases">
        <authorList>
            <consortium name="Pathogen Informatics"/>
        </authorList>
    </citation>
    <scope>NUCLEOTIDE SEQUENCE [LARGE SCALE GENOMIC DNA]</scope>
</reference>
<evidence type="ECO:0000256" key="2">
    <source>
        <dbReference type="PROSITE-ProRule" id="PRU00196"/>
    </source>
</evidence>
<dbReference type="SUPFAM" id="SSF56487">
    <property type="entry name" value="SRCR-like"/>
    <property type="match status" value="1"/>
</dbReference>
<name>A0A0N5CTN0_THECL</name>
<proteinExistence type="predicted"/>
<dbReference type="AlphaFoldDB" id="A0A0N5CTN0"/>
<dbReference type="OrthoDB" id="5850056at2759"/>
<dbReference type="PROSITE" id="PS50287">
    <property type="entry name" value="SRCR_2"/>
    <property type="match status" value="1"/>
</dbReference>
<dbReference type="STRING" id="103827.A0A0N5CTN0"/>
<protein>
    <submittedName>
        <fullName evidence="6">SRCR domain-containing protein</fullName>
    </submittedName>
</protein>